<dbReference type="AlphaFoldDB" id="A0A2U1L7K3"/>
<evidence type="ECO:0000256" key="2">
    <source>
        <dbReference type="ARBA" id="ARBA00022448"/>
    </source>
</evidence>
<feature type="transmembrane region" description="Helical" evidence="11">
    <location>
        <begin position="93"/>
        <end position="113"/>
    </location>
</feature>
<dbReference type="InterPro" id="IPR001320">
    <property type="entry name" value="Iontro_rcpt_C"/>
</dbReference>
<dbReference type="OrthoDB" id="1194604at2759"/>
<reference evidence="14 15" key="1">
    <citation type="journal article" date="2018" name="Mol. Plant">
        <title>The genome of Artemisia annua provides insight into the evolution of Asteraceae family and artemisinin biosynthesis.</title>
        <authorList>
            <person name="Shen Q."/>
            <person name="Zhang L."/>
            <person name="Liao Z."/>
            <person name="Wang S."/>
            <person name="Yan T."/>
            <person name="Shi P."/>
            <person name="Liu M."/>
            <person name="Fu X."/>
            <person name="Pan Q."/>
            <person name="Wang Y."/>
            <person name="Lv Z."/>
            <person name="Lu X."/>
            <person name="Zhang F."/>
            <person name="Jiang W."/>
            <person name="Ma Y."/>
            <person name="Chen M."/>
            <person name="Hao X."/>
            <person name="Li L."/>
            <person name="Tang Y."/>
            <person name="Lv G."/>
            <person name="Zhou Y."/>
            <person name="Sun X."/>
            <person name="Brodelius P.E."/>
            <person name="Rose J.K.C."/>
            <person name="Tang K."/>
        </authorList>
    </citation>
    <scope>NUCLEOTIDE SEQUENCE [LARGE SCALE GENOMIC DNA]</scope>
    <source>
        <strain evidence="15">cv. Huhao1</strain>
        <tissue evidence="14">Leaf</tissue>
    </source>
</reference>
<organism evidence="14 15">
    <name type="scientific">Artemisia annua</name>
    <name type="common">Sweet wormwood</name>
    <dbReference type="NCBI Taxonomy" id="35608"/>
    <lineage>
        <taxon>Eukaryota</taxon>
        <taxon>Viridiplantae</taxon>
        <taxon>Streptophyta</taxon>
        <taxon>Embryophyta</taxon>
        <taxon>Tracheophyta</taxon>
        <taxon>Spermatophyta</taxon>
        <taxon>Magnoliopsida</taxon>
        <taxon>eudicotyledons</taxon>
        <taxon>Gunneridae</taxon>
        <taxon>Pentapetalae</taxon>
        <taxon>asterids</taxon>
        <taxon>campanulids</taxon>
        <taxon>Asterales</taxon>
        <taxon>Asteraceae</taxon>
        <taxon>Asteroideae</taxon>
        <taxon>Anthemideae</taxon>
        <taxon>Artemisiinae</taxon>
        <taxon>Artemisia</taxon>
    </lineage>
</organism>
<dbReference type="Gene3D" id="1.10.287.70">
    <property type="match status" value="1"/>
</dbReference>
<dbReference type="GO" id="GO:0015276">
    <property type="term" value="F:ligand-gated monoatomic ion channel activity"/>
    <property type="evidence" value="ECO:0007669"/>
    <property type="project" value="InterPro"/>
</dbReference>
<evidence type="ECO:0000313" key="15">
    <source>
        <dbReference type="Proteomes" id="UP000245207"/>
    </source>
</evidence>
<keyword evidence="5" id="KW-0406">Ion transport</keyword>
<feature type="chain" id="PRO_5015438669" evidence="12">
    <location>
        <begin position="21"/>
        <end position="221"/>
    </location>
</feature>
<keyword evidence="9" id="KW-1071">Ligand-gated ion channel</keyword>
<keyword evidence="12" id="KW-0732">Signal</keyword>
<feature type="signal peptide" evidence="12">
    <location>
        <begin position="1"/>
        <end position="20"/>
    </location>
</feature>
<evidence type="ECO:0000256" key="5">
    <source>
        <dbReference type="ARBA" id="ARBA00023065"/>
    </source>
</evidence>
<evidence type="ECO:0000313" key="14">
    <source>
        <dbReference type="EMBL" id="PWA45000.1"/>
    </source>
</evidence>
<evidence type="ECO:0000256" key="3">
    <source>
        <dbReference type="ARBA" id="ARBA00022692"/>
    </source>
</evidence>
<dbReference type="GO" id="GO:0016020">
    <property type="term" value="C:membrane"/>
    <property type="evidence" value="ECO:0007669"/>
    <property type="project" value="UniProtKB-SubCell"/>
</dbReference>
<feature type="domain" description="Ionotropic glutamate receptor C-terminal" evidence="13">
    <location>
        <begin position="101"/>
        <end position="141"/>
    </location>
</feature>
<comment type="subcellular location">
    <subcellularLocation>
        <location evidence="1">Membrane</location>
        <topology evidence="1">Multi-pass membrane protein</topology>
    </subcellularLocation>
</comment>
<evidence type="ECO:0000259" key="13">
    <source>
        <dbReference type="Pfam" id="PF00060"/>
    </source>
</evidence>
<comment type="caution">
    <text evidence="14">The sequence shown here is derived from an EMBL/GenBank/DDBJ whole genome shotgun (WGS) entry which is preliminary data.</text>
</comment>
<sequence>MVLAGLQLFVSLVSMYEVAACLPAYVTAPTIRSNPLKEIIRMIFKKPSNRYNLVSLAIGKINSSYYASFYRSFESVGVNPAIMGIGPAGAIPVALKSAVFLLVIVWMFVVLVLTSSYTESLTSILTIQQLRPAYTNISEIKDKGESIGYQEASFVVDILNKMNFDDSMLKSYNTFEQIDTALKKGSRNGGSSAILDELPYISKVVDRGFKSNWLECVSLTQ</sequence>
<evidence type="ECO:0000256" key="10">
    <source>
        <dbReference type="ARBA" id="ARBA00023303"/>
    </source>
</evidence>
<dbReference type="Proteomes" id="UP000245207">
    <property type="component" value="Unassembled WGS sequence"/>
</dbReference>
<gene>
    <name evidence="14" type="ORF">CTI12_AA521420</name>
</gene>
<keyword evidence="2" id="KW-0813">Transport</keyword>
<accession>A0A2U1L7K3</accession>
<evidence type="ECO:0000256" key="8">
    <source>
        <dbReference type="ARBA" id="ARBA00023180"/>
    </source>
</evidence>
<keyword evidence="7" id="KW-0675">Receptor</keyword>
<evidence type="ECO:0000256" key="12">
    <source>
        <dbReference type="SAM" id="SignalP"/>
    </source>
</evidence>
<dbReference type="STRING" id="35608.A0A2U1L7K3"/>
<evidence type="ECO:0000256" key="1">
    <source>
        <dbReference type="ARBA" id="ARBA00004141"/>
    </source>
</evidence>
<keyword evidence="4 11" id="KW-1133">Transmembrane helix</keyword>
<dbReference type="InterPro" id="IPR015683">
    <property type="entry name" value="Ionotropic_Glu_rcpt"/>
</dbReference>
<evidence type="ECO:0000256" key="6">
    <source>
        <dbReference type="ARBA" id="ARBA00023136"/>
    </source>
</evidence>
<name>A0A2U1L7K3_ARTAN</name>
<protein>
    <submittedName>
        <fullName evidence="14">Solute-binding protein family 3/N-terminal domain of MltF</fullName>
    </submittedName>
</protein>
<keyword evidence="15" id="KW-1185">Reference proteome</keyword>
<dbReference type="Pfam" id="PF00060">
    <property type="entry name" value="Lig_chan"/>
    <property type="match status" value="1"/>
</dbReference>
<dbReference type="EMBL" id="PKPP01010996">
    <property type="protein sequence ID" value="PWA45000.1"/>
    <property type="molecule type" value="Genomic_DNA"/>
</dbReference>
<proteinExistence type="predicted"/>
<keyword evidence="8" id="KW-0325">Glycoprotein</keyword>
<evidence type="ECO:0000256" key="7">
    <source>
        <dbReference type="ARBA" id="ARBA00023170"/>
    </source>
</evidence>
<keyword evidence="6 11" id="KW-0472">Membrane</keyword>
<keyword evidence="10" id="KW-0407">Ion channel</keyword>
<evidence type="ECO:0000256" key="9">
    <source>
        <dbReference type="ARBA" id="ARBA00023286"/>
    </source>
</evidence>
<keyword evidence="3 11" id="KW-0812">Transmembrane</keyword>
<dbReference type="PANTHER" id="PTHR18966">
    <property type="entry name" value="IONOTROPIC GLUTAMATE RECEPTOR"/>
    <property type="match status" value="1"/>
</dbReference>
<evidence type="ECO:0000256" key="11">
    <source>
        <dbReference type="SAM" id="Phobius"/>
    </source>
</evidence>
<evidence type="ECO:0000256" key="4">
    <source>
        <dbReference type="ARBA" id="ARBA00022989"/>
    </source>
</evidence>